<evidence type="ECO:0000256" key="4">
    <source>
        <dbReference type="ARBA" id="ARBA00022714"/>
    </source>
</evidence>
<evidence type="ECO:0000313" key="15">
    <source>
        <dbReference type="Proteomes" id="UP000681041"/>
    </source>
</evidence>
<dbReference type="SUPFAM" id="SSF52343">
    <property type="entry name" value="Ferredoxin reductase-like, C-terminal NADP-linked domain"/>
    <property type="match status" value="1"/>
</dbReference>
<dbReference type="Gene3D" id="2.10.240.10">
    <property type="entry name" value="Dihydroorotate dehydrogenase, electron transfer subunit"/>
    <property type="match status" value="1"/>
</dbReference>
<dbReference type="InterPro" id="IPR023455">
    <property type="entry name" value="Dihydroorotate_DHASE_ETsu"/>
</dbReference>
<comment type="pathway">
    <text evidence="11">Pyrimidine metabolism; UMP biosynthesis via de novo pathway; orotate from (S)-dihydroorotate (NAD(+) route): step 1/1.</text>
</comment>
<feature type="binding site" evidence="11 12">
    <location>
        <position position="238"/>
    </location>
    <ligand>
        <name>[2Fe-2S] cluster</name>
        <dbReference type="ChEBI" id="CHEBI:190135"/>
    </ligand>
</feature>
<evidence type="ECO:0000256" key="1">
    <source>
        <dbReference type="ARBA" id="ARBA00006422"/>
    </source>
</evidence>
<dbReference type="CDD" id="cd06220">
    <property type="entry name" value="DHOD_e_trans_like2"/>
    <property type="match status" value="1"/>
</dbReference>
<keyword evidence="10 11" id="KW-0411">Iron-sulfur</keyword>
<dbReference type="GO" id="GO:0016491">
    <property type="term" value="F:oxidoreductase activity"/>
    <property type="evidence" value="ECO:0007669"/>
    <property type="project" value="InterPro"/>
</dbReference>
<dbReference type="InterPro" id="IPR050353">
    <property type="entry name" value="PyrK_electron_transfer"/>
</dbReference>
<comment type="cofactor">
    <cofactor evidence="11">
        <name>[2Fe-2S] cluster</name>
        <dbReference type="ChEBI" id="CHEBI:190135"/>
    </cofactor>
    <text evidence="11">Binds 1 [2Fe-2S] cluster per subunit.</text>
</comment>
<dbReference type="InterPro" id="IPR039261">
    <property type="entry name" value="FNR_nucleotide-bd"/>
</dbReference>
<dbReference type="InterPro" id="IPR019480">
    <property type="entry name" value="Dihydroorotate_DH_Fe-S-bd"/>
</dbReference>
<dbReference type="PANTHER" id="PTHR43513:SF3">
    <property type="entry name" value="DIHYDROOROTATE DEHYDROGENASE B (NAD(+)), ELECTRON TRANSFER SUBUNIT-RELATED"/>
    <property type="match status" value="1"/>
</dbReference>
<dbReference type="PROSITE" id="PS51384">
    <property type="entry name" value="FAD_FR"/>
    <property type="match status" value="1"/>
</dbReference>
<dbReference type="InterPro" id="IPR001433">
    <property type="entry name" value="OxRdtase_FAD/NAD-bd"/>
</dbReference>
<gene>
    <name evidence="11" type="primary">pyrK</name>
    <name evidence="14" type="ORF">HYG87_05205</name>
</gene>
<dbReference type="Pfam" id="PF10418">
    <property type="entry name" value="DHODB_Fe-S_bind"/>
    <property type="match status" value="1"/>
</dbReference>
<evidence type="ECO:0000256" key="3">
    <source>
        <dbReference type="ARBA" id="ARBA00022630"/>
    </source>
</evidence>
<proteinExistence type="inferred from homology"/>
<dbReference type="PANTHER" id="PTHR43513">
    <property type="entry name" value="DIHYDROOROTATE DEHYDROGENASE B (NAD(+)), ELECTRON TRANSFER SUBUNIT"/>
    <property type="match status" value="1"/>
</dbReference>
<dbReference type="InterPro" id="IPR017927">
    <property type="entry name" value="FAD-bd_FR_type"/>
</dbReference>
<evidence type="ECO:0000256" key="7">
    <source>
        <dbReference type="ARBA" id="ARBA00022975"/>
    </source>
</evidence>
<evidence type="ECO:0000256" key="5">
    <source>
        <dbReference type="ARBA" id="ARBA00022723"/>
    </source>
</evidence>
<dbReference type="KEGG" id="meme:HYG87_05205"/>
<dbReference type="Gene3D" id="3.40.50.80">
    <property type="entry name" value="Nucleotide-binding domain of ferredoxin-NADP reductase (FNR) module"/>
    <property type="match status" value="1"/>
</dbReference>
<protein>
    <recommendedName>
        <fullName evidence="11">Probable dihydroorotate dehydrogenase B (NAD(+)), electron transfer subunit</fullName>
    </recommendedName>
    <alternativeName>
        <fullName evidence="11">Dihydroorotate oxidase B, electron transfer subunit</fullName>
    </alternativeName>
</protein>
<keyword evidence="2 11" id="KW-0813">Transport</keyword>
<evidence type="ECO:0000256" key="9">
    <source>
        <dbReference type="ARBA" id="ARBA00023004"/>
    </source>
</evidence>
<keyword evidence="5 11" id="KW-0479">Metal-binding</keyword>
<dbReference type="GO" id="GO:0046872">
    <property type="term" value="F:metal ion binding"/>
    <property type="evidence" value="ECO:0007669"/>
    <property type="project" value="UniProtKB-KW"/>
</dbReference>
<evidence type="ECO:0000256" key="12">
    <source>
        <dbReference type="PIRSR" id="PIRSR006816-2"/>
    </source>
</evidence>
<feature type="binding site" evidence="11 12">
    <location>
        <position position="225"/>
    </location>
    <ligand>
        <name>[2Fe-2S] cluster</name>
        <dbReference type="ChEBI" id="CHEBI:190135"/>
    </ligand>
</feature>
<dbReference type="Gene3D" id="2.40.30.10">
    <property type="entry name" value="Translation factors"/>
    <property type="match status" value="1"/>
</dbReference>
<dbReference type="PIRSF" id="PIRSF006816">
    <property type="entry name" value="Cyc3_hyd_g"/>
    <property type="match status" value="1"/>
</dbReference>
<dbReference type="EMBL" id="CP058560">
    <property type="protein sequence ID" value="QUH24302.1"/>
    <property type="molecule type" value="Genomic_DNA"/>
</dbReference>
<name>A0A8T8K8Y5_9EURY</name>
<dbReference type="GO" id="GO:0050660">
    <property type="term" value="F:flavin adenine dinucleotide binding"/>
    <property type="evidence" value="ECO:0007669"/>
    <property type="project" value="InterPro"/>
</dbReference>
<evidence type="ECO:0000256" key="10">
    <source>
        <dbReference type="ARBA" id="ARBA00023014"/>
    </source>
</evidence>
<keyword evidence="3 11" id="KW-0285">Flavoprotein</keyword>
<evidence type="ECO:0000256" key="6">
    <source>
        <dbReference type="ARBA" id="ARBA00022827"/>
    </source>
</evidence>
<dbReference type="InterPro" id="IPR037117">
    <property type="entry name" value="Dihydroorotate_DH_ele_sf"/>
</dbReference>
<dbReference type="GO" id="GO:0051537">
    <property type="term" value="F:2 iron, 2 sulfur cluster binding"/>
    <property type="evidence" value="ECO:0007669"/>
    <property type="project" value="UniProtKB-KW"/>
</dbReference>
<feature type="domain" description="FAD-binding FR-type" evidence="13">
    <location>
        <begin position="3"/>
        <end position="100"/>
    </location>
</feature>
<dbReference type="Pfam" id="PF00175">
    <property type="entry name" value="NAD_binding_1"/>
    <property type="match status" value="1"/>
</dbReference>
<dbReference type="HAMAP" id="MF_01211">
    <property type="entry name" value="DHODB_Fe_S_bind"/>
    <property type="match status" value="1"/>
</dbReference>
<sequence length="269" mass="30024">MKHVPNVMEIKKIIKESESVKTFIFDWKVENKYDYPLPGQFMMIWNFEDEKPMSISLIDPLKEELGISIKKIGKFSSQVHSLKEGDKLGIRGPYGKGFDLKGSKILAVGGGIGMAPVATMVDHARDRGVSVDVISASLTSNELLFIERMKNAGANVLSCTDDGTCGFKGFATDRVKQLLENQKYDLIISCGPELMMKGILELAEEHHIPAQFSMERWMKCAMGLCGQCCVDDTGWRVCVEGPVFWGHEIKMITEFGKYHRDSSGTAKPF</sequence>
<comment type="function">
    <text evidence="11">Responsible for channeling the electrons from the oxidation of dihydroorotate from the FMN redox center in the PyrD type B subunit to the ultimate electron acceptor NAD(+).</text>
</comment>
<dbReference type="GeneID" id="64820140"/>
<feature type="binding site" evidence="11 12">
    <location>
        <position position="220"/>
    </location>
    <ligand>
        <name>[2Fe-2S] cluster</name>
        <dbReference type="ChEBI" id="CHEBI:190135"/>
    </ligand>
</feature>
<keyword evidence="6 11" id="KW-0274">FAD</keyword>
<keyword evidence="4 11" id="KW-0001">2Fe-2S</keyword>
<evidence type="ECO:0000256" key="2">
    <source>
        <dbReference type="ARBA" id="ARBA00022448"/>
    </source>
</evidence>
<dbReference type="InterPro" id="IPR017938">
    <property type="entry name" value="Riboflavin_synthase-like_b-brl"/>
</dbReference>
<evidence type="ECO:0000256" key="8">
    <source>
        <dbReference type="ARBA" id="ARBA00022982"/>
    </source>
</evidence>
<keyword evidence="15" id="KW-1185">Reference proteome</keyword>
<dbReference type="GO" id="GO:0044205">
    <property type="term" value="P:'de novo' UMP biosynthetic process"/>
    <property type="evidence" value="ECO:0007669"/>
    <property type="project" value="UniProtKB-UniRule"/>
</dbReference>
<dbReference type="SUPFAM" id="SSF63380">
    <property type="entry name" value="Riboflavin synthase domain-like"/>
    <property type="match status" value="1"/>
</dbReference>
<evidence type="ECO:0000256" key="11">
    <source>
        <dbReference type="HAMAP-Rule" id="MF_01211"/>
    </source>
</evidence>
<feature type="binding site" evidence="11 12">
    <location>
        <position position="228"/>
    </location>
    <ligand>
        <name>[2Fe-2S] cluster</name>
        <dbReference type="ChEBI" id="CHEBI:190135"/>
    </ligand>
</feature>
<comment type="subunit">
    <text evidence="11">Heterotetramer of 2 PyrK and 2 PyrD type B subunits.</text>
</comment>
<comment type="similarity">
    <text evidence="1 11">Belongs to the PyrK family.</text>
</comment>
<comment type="cofactor">
    <cofactor evidence="11">
        <name>FAD</name>
        <dbReference type="ChEBI" id="CHEBI:57692"/>
    </cofactor>
    <text evidence="11">Binds 1 FAD per subunit.</text>
</comment>
<accession>A0A8T8K8Y5</accession>
<organism evidence="14 15">
    <name type="scientific">Methanobacterium alkalithermotolerans</name>
    <dbReference type="NCBI Taxonomy" id="2731220"/>
    <lineage>
        <taxon>Archaea</taxon>
        <taxon>Methanobacteriati</taxon>
        <taxon>Methanobacteriota</taxon>
        <taxon>Methanomada group</taxon>
        <taxon>Methanobacteria</taxon>
        <taxon>Methanobacteriales</taxon>
        <taxon>Methanobacteriaceae</taxon>
        <taxon>Methanobacterium</taxon>
    </lineage>
</organism>
<dbReference type="Proteomes" id="UP000681041">
    <property type="component" value="Chromosome"/>
</dbReference>
<reference evidence="14" key="1">
    <citation type="submission" date="2020-07" db="EMBL/GenBank/DDBJ databases">
        <title>Methanobacterium. sp. MethCan genome.</title>
        <authorList>
            <person name="Postec A."/>
            <person name="Quemeneur M."/>
        </authorList>
    </citation>
    <scope>NUCLEOTIDE SEQUENCE</scope>
    <source>
        <strain evidence="14">MethCAN</strain>
    </source>
</reference>
<dbReference type="GO" id="GO:0009055">
    <property type="term" value="F:electron transfer activity"/>
    <property type="evidence" value="ECO:0007669"/>
    <property type="project" value="UniProtKB-UniRule"/>
</dbReference>
<keyword evidence="9 11" id="KW-0408">Iron</keyword>
<dbReference type="OrthoDB" id="35401at2157"/>
<dbReference type="InterPro" id="IPR012165">
    <property type="entry name" value="Cyt_c3_hydrogenase_gsu"/>
</dbReference>
<keyword evidence="7 11" id="KW-0665">Pyrimidine biosynthesis</keyword>
<dbReference type="AlphaFoldDB" id="A0A8T8K8Y5"/>
<comment type="cofactor">
    <cofactor evidence="12">
        <name>[2Fe-2S] cluster</name>
        <dbReference type="ChEBI" id="CHEBI:190135"/>
    </cofactor>
    <text evidence="12">Binds 1 [2Fe-2S] cluster per subunit.</text>
</comment>
<dbReference type="RefSeq" id="WP_211534220.1">
    <property type="nucleotide sequence ID" value="NZ_CP058560.1"/>
</dbReference>
<evidence type="ECO:0000259" key="13">
    <source>
        <dbReference type="PROSITE" id="PS51384"/>
    </source>
</evidence>
<keyword evidence="8 11" id="KW-0249">Electron transport</keyword>
<dbReference type="NCBIfam" id="NF000796">
    <property type="entry name" value="PRK00054.1-1"/>
    <property type="match status" value="1"/>
</dbReference>
<evidence type="ECO:0000313" key="14">
    <source>
        <dbReference type="EMBL" id="QUH24302.1"/>
    </source>
</evidence>